<evidence type="ECO:0000256" key="2">
    <source>
        <dbReference type="ARBA" id="ARBA00008676"/>
    </source>
</evidence>
<dbReference type="PANTHER" id="PTHR20881:SF0">
    <property type="entry name" value="3-METHYL-2-OXOBUTANOATE HYDROXYMETHYLTRANSFERASE"/>
    <property type="match status" value="1"/>
</dbReference>
<feature type="compositionally biased region" description="Polar residues" evidence="11">
    <location>
        <begin position="22"/>
        <end position="32"/>
    </location>
</feature>
<dbReference type="NCBIfam" id="NF001452">
    <property type="entry name" value="PRK00311.1"/>
    <property type="match status" value="1"/>
</dbReference>
<keyword evidence="7" id="KW-0862">Zinc</keyword>
<comment type="caution">
    <text evidence="13">The sequence shown here is derived from an EMBL/GenBank/DDBJ whole genome shotgun (WGS) entry which is preliminary data.</text>
</comment>
<dbReference type="CDD" id="cd06557">
    <property type="entry name" value="KPHMT-like"/>
    <property type="match status" value="1"/>
</dbReference>
<proteinExistence type="inferred from homology"/>
<dbReference type="PROSITE" id="PS51265">
    <property type="entry name" value="ZF_DBF4"/>
    <property type="match status" value="1"/>
</dbReference>
<evidence type="ECO:0000256" key="5">
    <source>
        <dbReference type="ARBA" id="ARBA00022723"/>
    </source>
</evidence>
<evidence type="ECO:0000256" key="10">
    <source>
        <dbReference type="RuleBase" id="RU362100"/>
    </source>
</evidence>
<sequence length="720" mass="78669">MLSTILDTDAGDQGTGHDTRSHVTNGRTTSKAGRNADLEQLLRNEKLTGPTDRDMSVAGQDMATFRGCYLYVHDMDEKTKPVMVRDYPKPGARETGKWPQFRLSGPGRCPFVEDPSYQKRQAQEASAAKAQEELTTQRRLRAASAQETAASRQTQDRPLTERHANLRRSPRKIDAPAKPLDPPKPPPANKQISAENVPLFGSTQQSLRGLPRMIGGEPVASGVQASNVTSAIRSQYVSSAAISSTAPGANHRVGDSKEVSALKRKVLERGNSINSNNSVLSSHMNDMRAALNGDNEPPPRAAKRKAQETLGVVNEDEEDYDRGKRPSKQRKPAPRRRKPVERDPKPGYCENCRDKFDDFDEHIQSRKHRKFAMTQDNWKELDELLGKLKRPHKVEQHVARLANGTHKAVSYPSLSNSSIRHSSHSPLGSSAPTRKKVTIPTLNAMHKRGEPITMLTAHDFPSAHVADQAGMDMVLVGDSLAMVSMGLEDTSEVLLEEMILHCRSVARGAKSAFIVGDLPMGTYEVSPEQALQSAIRMVKEGRVHGIKLEGGAEMAPAIEKITTAGIPVLAHVGLTPQRQNALGGFRVQGKTTAGALKFMADAIAVQEAGAFAVVVEAVPAEVAGLVTKKLRIPTIGIGAGNGCSGQVLVQVDMSGNFPPGRFLPKFVKKFGDVWGEAQRAIQTYRTEVKDRSYPAPEHTYPIPKEEYAEFERMIEASNRA</sequence>
<dbReference type="VEuPathDB" id="FungiDB:BTJ68_10693"/>
<evidence type="ECO:0000256" key="7">
    <source>
        <dbReference type="ARBA" id="ARBA00022833"/>
    </source>
</evidence>
<evidence type="ECO:0000256" key="4">
    <source>
        <dbReference type="ARBA" id="ARBA00022679"/>
    </source>
</evidence>
<dbReference type="PANTHER" id="PTHR20881">
    <property type="entry name" value="3-METHYL-2-OXOBUTANOATE HYDROXYMETHYLTRANSFERASE"/>
    <property type="match status" value="1"/>
</dbReference>
<reference evidence="13 14" key="1">
    <citation type="journal article" date="2018" name="BMC Genomics">
        <title>Genomic evidence for intraspecific hybridization in a clonal and extremely halotolerant yeast.</title>
        <authorList>
            <person name="Gostincar C."/>
            <person name="Stajich J.E."/>
            <person name="Zupancic J."/>
            <person name="Zalar P."/>
            <person name="Gunde-Cimerman N."/>
        </authorList>
    </citation>
    <scope>NUCLEOTIDE SEQUENCE [LARGE SCALE GENOMIC DNA]</scope>
    <source>
        <strain evidence="13 14">EXF-6651</strain>
    </source>
</reference>
<feature type="region of interest" description="Disordered" evidence="11">
    <location>
        <begin position="288"/>
        <end position="353"/>
    </location>
</feature>
<dbReference type="Pfam" id="PF07535">
    <property type="entry name" value="zf-DBF"/>
    <property type="match status" value="1"/>
</dbReference>
<keyword evidence="6 9" id="KW-0863">Zinc-finger</keyword>
<dbReference type="InterPro" id="IPR006572">
    <property type="entry name" value="Znf_DBF"/>
</dbReference>
<dbReference type="InterPro" id="IPR015813">
    <property type="entry name" value="Pyrv/PenolPyrv_kinase-like_dom"/>
</dbReference>
<dbReference type="Gene3D" id="3.20.20.60">
    <property type="entry name" value="Phosphoenolpyruvate-binding domains"/>
    <property type="match status" value="1"/>
</dbReference>
<dbReference type="GO" id="GO:0003676">
    <property type="term" value="F:nucleic acid binding"/>
    <property type="evidence" value="ECO:0007669"/>
    <property type="project" value="InterPro"/>
</dbReference>
<dbReference type="GO" id="GO:0003864">
    <property type="term" value="F:3-methyl-2-oxobutanoate hydroxymethyltransferase activity"/>
    <property type="evidence" value="ECO:0007669"/>
    <property type="project" value="UniProtKB-EC"/>
</dbReference>
<feature type="region of interest" description="Disordered" evidence="11">
    <location>
        <begin position="1"/>
        <end position="38"/>
    </location>
</feature>
<dbReference type="Pfam" id="PF02548">
    <property type="entry name" value="Pantoate_transf"/>
    <property type="match status" value="1"/>
</dbReference>
<dbReference type="EMBL" id="QWIM01000100">
    <property type="protein sequence ID" value="RMY39810.1"/>
    <property type="molecule type" value="Genomic_DNA"/>
</dbReference>
<dbReference type="Pfam" id="PF08630">
    <property type="entry name" value="Dfp1_Him1_M"/>
    <property type="match status" value="1"/>
</dbReference>
<dbReference type="InterPro" id="IPR040442">
    <property type="entry name" value="Pyrv_kinase-like_dom_sf"/>
</dbReference>
<dbReference type="UniPathway" id="UPA00028">
    <property type="reaction ID" value="UER00003"/>
</dbReference>
<feature type="compositionally biased region" description="Low complexity" evidence="11">
    <location>
        <begin position="413"/>
        <end position="430"/>
    </location>
</feature>
<dbReference type="InterPro" id="IPR038545">
    <property type="entry name" value="Znf_DBF_sf"/>
</dbReference>
<feature type="domain" description="DBF4-type" evidence="12">
    <location>
        <begin position="342"/>
        <end position="391"/>
    </location>
</feature>
<dbReference type="GO" id="GO:0008270">
    <property type="term" value="F:zinc ion binding"/>
    <property type="evidence" value="ECO:0007669"/>
    <property type="project" value="UniProtKB-KW"/>
</dbReference>
<dbReference type="SMART" id="SM00586">
    <property type="entry name" value="ZnF_DBF"/>
    <property type="match status" value="1"/>
</dbReference>
<dbReference type="EC" id="2.1.2.11" evidence="3 10"/>
<dbReference type="GO" id="GO:0005739">
    <property type="term" value="C:mitochondrion"/>
    <property type="evidence" value="ECO:0007669"/>
    <property type="project" value="TreeGrafter"/>
</dbReference>
<dbReference type="HAMAP" id="MF_00156">
    <property type="entry name" value="PanB"/>
    <property type="match status" value="1"/>
</dbReference>
<feature type="region of interest" description="Disordered" evidence="11">
    <location>
        <begin position="90"/>
        <end position="192"/>
    </location>
</feature>
<feature type="compositionally biased region" description="Pro residues" evidence="11">
    <location>
        <begin position="179"/>
        <end position="188"/>
    </location>
</feature>
<comment type="pathway">
    <text evidence="1 10">Cofactor biosynthesis; (R)-pantothenate biosynthesis; (R)-pantoate from 3-methyl-2-oxobutanoate: step 1/2.</text>
</comment>
<dbReference type="FunFam" id="3.20.20.60:FF:000003">
    <property type="entry name" value="3-methyl-2-oxobutanoate hydroxymethyltransferase"/>
    <property type="match status" value="1"/>
</dbReference>
<feature type="compositionally biased region" description="Basic and acidic residues" evidence="11">
    <location>
        <begin position="154"/>
        <end position="164"/>
    </location>
</feature>
<comment type="similarity">
    <text evidence="2 10">Belongs to the PanB family.</text>
</comment>
<feature type="compositionally biased region" description="Basic residues" evidence="11">
    <location>
        <begin position="325"/>
        <end position="339"/>
    </location>
</feature>
<evidence type="ECO:0000256" key="3">
    <source>
        <dbReference type="ARBA" id="ARBA00012618"/>
    </source>
</evidence>
<evidence type="ECO:0000256" key="6">
    <source>
        <dbReference type="ARBA" id="ARBA00022771"/>
    </source>
</evidence>
<dbReference type="AlphaFoldDB" id="A0A3M7BJY2"/>
<gene>
    <name evidence="13" type="ORF">D0866_01689</name>
</gene>
<dbReference type="InterPro" id="IPR013939">
    <property type="entry name" value="Regulatory_Dfp1/Him1"/>
</dbReference>
<dbReference type="Gene3D" id="6.10.250.3410">
    <property type="entry name" value="DBF zinc finger"/>
    <property type="match status" value="1"/>
</dbReference>
<evidence type="ECO:0000256" key="1">
    <source>
        <dbReference type="ARBA" id="ARBA00005033"/>
    </source>
</evidence>
<organism evidence="13 14">
    <name type="scientific">Hortaea werneckii</name>
    <name type="common">Black yeast</name>
    <name type="synonym">Cladosporium werneckii</name>
    <dbReference type="NCBI Taxonomy" id="91943"/>
    <lineage>
        <taxon>Eukaryota</taxon>
        <taxon>Fungi</taxon>
        <taxon>Dikarya</taxon>
        <taxon>Ascomycota</taxon>
        <taxon>Pezizomycotina</taxon>
        <taxon>Dothideomycetes</taxon>
        <taxon>Dothideomycetidae</taxon>
        <taxon>Mycosphaerellales</taxon>
        <taxon>Teratosphaeriaceae</taxon>
        <taxon>Hortaea</taxon>
    </lineage>
</organism>
<protein>
    <recommendedName>
        <fullName evidence="3 10">3-methyl-2-oxobutanoate hydroxymethyltransferase</fullName>
        <ecNumber evidence="3 10">2.1.2.11</ecNumber>
    </recommendedName>
</protein>
<dbReference type="SUPFAM" id="SSF51621">
    <property type="entry name" value="Phosphoenolpyruvate/pyruvate domain"/>
    <property type="match status" value="1"/>
</dbReference>
<evidence type="ECO:0000313" key="14">
    <source>
        <dbReference type="Proteomes" id="UP000276864"/>
    </source>
</evidence>
<keyword evidence="10" id="KW-0566">Pantothenate biosynthesis</keyword>
<dbReference type="FunFam" id="6.10.250.3410:FF:000001">
    <property type="entry name" value="Protein DBF4 homolog A"/>
    <property type="match status" value="1"/>
</dbReference>
<dbReference type="GO" id="GO:0015940">
    <property type="term" value="P:pantothenate biosynthetic process"/>
    <property type="evidence" value="ECO:0007669"/>
    <property type="project" value="UniProtKB-UniPathway"/>
</dbReference>
<evidence type="ECO:0000256" key="8">
    <source>
        <dbReference type="ARBA" id="ARBA00049172"/>
    </source>
</evidence>
<evidence type="ECO:0000256" key="11">
    <source>
        <dbReference type="SAM" id="MobiDB-lite"/>
    </source>
</evidence>
<name>A0A3M7BJY2_HORWE</name>
<dbReference type="GO" id="GO:0005634">
    <property type="term" value="C:nucleus"/>
    <property type="evidence" value="ECO:0007669"/>
    <property type="project" value="UniProtKB-ARBA"/>
</dbReference>
<feature type="region of interest" description="Disordered" evidence="11">
    <location>
        <begin position="413"/>
        <end position="434"/>
    </location>
</feature>
<dbReference type="NCBIfam" id="TIGR00222">
    <property type="entry name" value="panB"/>
    <property type="match status" value="1"/>
</dbReference>
<keyword evidence="5" id="KW-0479">Metal-binding</keyword>
<comment type="function">
    <text evidence="10">Catalyzes the reversible reaction in which hydroxymethyl group from 5,10-methylenetetrahydrofolate is transferred onto alpha-ketoisovalerate to form ketopantoate.</text>
</comment>
<comment type="catalytic activity">
    <reaction evidence="8 10">
        <text>(6R)-5,10-methylene-5,6,7,8-tetrahydrofolate + 3-methyl-2-oxobutanoate + H2O = 2-dehydropantoate + (6S)-5,6,7,8-tetrahydrofolate</text>
        <dbReference type="Rhea" id="RHEA:11824"/>
        <dbReference type="ChEBI" id="CHEBI:11561"/>
        <dbReference type="ChEBI" id="CHEBI:11851"/>
        <dbReference type="ChEBI" id="CHEBI:15377"/>
        <dbReference type="ChEBI" id="CHEBI:15636"/>
        <dbReference type="ChEBI" id="CHEBI:57453"/>
        <dbReference type="EC" id="2.1.2.11"/>
    </reaction>
</comment>
<dbReference type="Proteomes" id="UP000276864">
    <property type="component" value="Unassembled WGS sequence"/>
</dbReference>
<accession>A0A3M7BJY2</accession>
<evidence type="ECO:0000313" key="13">
    <source>
        <dbReference type="EMBL" id="RMY39810.1"/>
    </source>
</evidence>
<dbReference type="GO" id="GO:0000287">
    <property type="term" value="F:magnesium ion binding"/>
    <property type="evidence" value="ECO:0007669"/>
    <property type="project" value="TreeGrafter"/>
</dbReference>
<keyword evidence="4 10" id="KW-0808">Transferase</keyword>
<feature type="compositionally biased region" description="Basic and acidic residues" evidence="11">
    <location>
        <begin position="340"/>
        <end position="353"/>
    </location>
</feature>
<evidence type="ECO:0000256" key="9">
    <source>
        <dbReference type="PROSITE-ProRule" id="PRU00600"/>
    </source>
</evidence>
<dbReference type="InterPro" id="IPR003700">
    <property type="entry name" value="Pantoate_hydroxy_MeTrfase"/>
</dbReference>
<evidence type="ECO:0000259" key="12">
    <source>
        <dbReference type="PROSITE" id="PS51265"/>
    </source>
</evidence>